<dbReference type="InterPro" id="IPR011991">
    <property type="entry name" value="ArsR-like_HTH"/>
</dbReference>
<dbReference type="EMBL" id="JACHWJ010000012">
    <property type="protein sequence ID" value="MBB2959609.1"/>
    <property type="molecule type" value="Genomic_DNA"/>
</dbReference>
<comment type="caution">
    <text evidence="5">The sequence shown here is derived from an EMBL/GenBank/DDBJ whole genome shotgun (WGS) entry which is preliminary data.</text>
</comment>
<organism evidence="5 6">
    <name type="scientific">Pseudoclavibacter helvolus</name>
    <dbReference type="NCBI Taxonomy" id="255205"/>
    <lineage>
        <taxon>Bacteria</taxon>
        <taxon>Bacillati</taxon>
        <taxon>Actinomycetota</taxon>
        <taxon>Actinomycetes</taxon>
        <taxon>Micrococcales</taxon>
        <taxon>Microbacteriaceae</taxon>
        <taxon>Pseudoclavibacter</taxon>
    </lineage>
</organism>
<dbReference type="InterPro" id="IPR036388">
    <property type="entry name" value="WH-like_DNA-bd_sf"/>
</dbReference>
<evidence type="ECO:0000256" key="3">
    <source>
        <dbReference type="ARBA" id="ARBA00023163"/>
    </source>
</evidence>
<keyword evidence="3" id="KW-0804">Transcription</keyword>
<evidence type="ECO:0000256" key="1">
    <source>
        <dbReference type="ARBA" id="ARBA00023015"/>
    </source>
</evidence>
<sequence>MTMIREVRSELDDASTQHYAHLFDALSDPTRLDVLQHLASGEHRVRDLVAHVGLAQSTVSKHLRFLLECGLVHACPEGRSTWYSLSQPAALSRLVGAAEALLEATGTRAALCSHLQRPLTAADSSLEL</sequence>
<dbReference type="RefSeq" id="WP_183626988.1">
    <property type="nucleotide sequence ID" value="NZ_JACHWJ010000012.1"/>
</dbReference>
<dbReference type="PANTHER" id="PTHR33154">
    <property type="entry name" value="TRANSCRIPTIONAL REGULATOR, ARSR FAMILY"/>
    <property type="match status" value="1"/>
</dbReference>
<name>A0A7W4UT26_9MICO</name>
<dbReference type="AlphaFoldDB" id="A0A7W4UT26"/>
<keyword evidence="2 5" id="KW-0238">DNA-binding</keyword>
<dbReference type="Proteomes" id="UP000545286">
    <property type="component" value="Unassembled WGS sequence"/>
</dbReference>
<dbReference type="SUPFAM" id="SSF46785">
    <property type="entry name" value="Winged helix' DNA-binding domain"/>
    <property type="match status" value="1"/>
</dbReference>
<dbReference type="NCBIfam" id="NF033788">
    <property type="entry name" value="HTH_metalloreg"/>
    <property type="match status" value="1"/>
</dbReference>
<evidence type="ECO:0000313" key="5">
    <source>
        <dbReference type="EMBL" id="MBB2959609.1"/>
    </source>
</evidence>
<evidence type="ECO:0000256" key="2">
    <source>
        <dbReference type="ARBA" id="ARBA00023125"/>
    </source>
</evidence>
<dbReference type="PANTHER" id="PTHR33154:SF18">
    <property type="entry name" value="ARSENICAL RESISTANCE OPERON REPRESSOR"/>
    <property type="match status" value="1"/>
</dbReference>
<proteinExistence type="predicted"/>
<keyword evidence="1" id="KW-0805">Transcription regulation</keyword>
<gene>
    <name evidence="5" type="ORF">FHX72_003778</name>
</gene>
<reference evidence="5 6" key="1">
    <citation type="submission" date="2020-08" db="EMBL/GenBank/DDBJ databases">
        <title>Sequencing the genomes of 1000 actinobacteria strains.</title>
        <authorList>
            <person name="Klenk H.-P."/>
        </authorList>
    </citation>
    <scope>NUCLEOTIDE SEQUENCE [LARGE SCALE GENOMIC DNA]</scope>
    <source>
        <strain evidence="5 6">DSM 20419</strain>
    </source>
</reference>
<dbReference type="Gene3D" id="1.10.10.10">
    <property type="entry name" value="Winged helix-like DNA-binding domain superfamily/Winged helix DNA-binding domain"/>
    <property type="match status" value="1"/>
</dbReference>
<dbReference type="PROSITE" id="PS50987">
    <property type="entry name" value="HTH_ARSR_2"/>
    <property type="match status" value="1"/>
</dbReference>
<dbReference type="InterPro" id="IPR036390">
    <property type="entry name" value="WH_DNA-bd_sf"/>
</dbReference>
<dbReference type="SMART" id="SM00418">
    <property type="entry name" value="HTH_ARSR"/>
    <property type="match status" value="1"/>
</dbReference>
<feature type="domain" description="HTH arsR-type" evidence="4">
    <location>
        <begin position="11"/>
        <end position="105"/>
    </location>
</feature>
<dbReference type="PRINTS" id="PR00778">
    <property type="entry name" value="HTHARSR"/>
</dbReference>
<protein>
    <submittedName>
        <fullName evidence="5">DNA-binding transcriptional ArsR family regulator</fullName>
    </submittedName>
</protein>
<accession>A0A7W4UT26</accession>
<dbReference type="GO" id="GO:0003700">
    <property type="term" value="F:DNA-binding transcription factor activity"/>
    <property type="evidence" value="ECO:0007669"/>
    <property type="project" value="InterPro"/>
</dbReference>
<evidence type="ECO:0000259" key="4">
    <source>
        <dbReference type="PROSITE" id="PS50987"/>
    </source>
</evidence>
<dbReference type="InterPro" id="IPR051081">
    <property type="entry name" value="HTH_MetalResp_TranReg"/>
</dbReference>
<evidence type="ECO:0000313" key="6">
    <source>
        <dbReference type="Proteomes" id="UP000545286"/>
    </source>
</evidence>
<keyword evidence="6" id="KW-1185">Reference proteome</keyword>
<dbReference type="Pfam" id="PF01022">
    <property type="entry name" value="HTH_5"/>
    <property type="match status" value="1"/>
</dbReference>
<dbReference type="InterPro" id="IPR001845">
    <property type="entry name" value="HTH_ArsR_DNA-bd_dom"/>
</dbReference>
<dbReference type="GO" id="GO:0003677">
    <property type="term" value="F:DNA binding"/>
    <property type="evidence" value="ECO:0007669"/>
    <property type="project" value="UniProtKB-KW"/>
</dbReference>
<dbReference type="CDD" id="cd00090">
    <property type="entry name" value="HTH_ARSR"/>
    <property type="match status" value="1"/>
</dbReference>